<dbReference type="InterPro" id="IPR050261">
    <property type="entry name" value="FrsA_esterase"/>
</dbReference>
<dbReference type="Proteomes" id="UP000501130">
    <property type="component" value="Chromosome"/>
</dbReference>
<accession>A0ABX6N7N3</accession>
<sequence length="630" mass="66807">MLISVSRLLGPLLLVVGLAGCLSETDQARVGNTGSSGGGGLSPSETEMPLRVKSQQTATGHAARVEQVVIPAFDGTDLALTVYFPELDAGEATPLLLHSHGFGGNRAATLDFDEAQQTSEIGVDTLQVAYNEKEPIAGRAGWYVISYDQRGHGDTGGNVTILDPDFEGKDLKTILDWAEANLPNLGYRSKAGTLNPVVGTIGRSYGGAFQLIGSGLDPRIDAMVPNGTWYDLRYSLNPGGVPKTTYLNGLVAGGLQSNRGRYDPFLFEGLAQANTTGVVSEEIAKRLGSQGSVSYCDLSANLPRGMNLKSDVPAFFIQGATDVLFNLNEAIQNFECYRKVNADAKLLFVKYGHLLNALGVQQDPNMALEGTGAKYAFNESLIWLKTTRNTCPAANWDAETGRCVIPLKNMMFQFLAQHLVGGRQSRSADYLGFDPVPLPEIASVLEDSRNDPTAVEVKSNSSNRPKLEGVRAASAFTAPTQVAAGVAGLFSGLTSTQAAQLAQPVYVELNNANLPGCFVGTPKATVKVEPVGPASPEAPIVYVGLGLKRADGTQTVLHDQITPLKGYGEKAIELPGISVQLLEGDSLTLTIQGYNPVFVSSFNRLPVPVTVSASVALPNQVQDPTGFCTL</sequence>
<evidence type="ECO:0000259" key="3">
    <source>
        <dbReference type="Pfam" id="PF02129"/>
    </source>
</evidence>
<evidence type="ECO:0000256" key="2">
    <source>
        <dbReference type="SAM" id="MobiDB-lite"/>
    </source>
</evidence>
<proteinExistence type="predicted"/>
<protein>
    <recommendedName>
        <fullName evidence="3">Xaa-Pro dipeptidyl-peptidase-like domain-containing protein</fullName>
    </recommendedName>
</protein>
<dbReference type="InterPro" id="IPR000383">
    <property type="entry name" value="Xaa-Pro-like_dom"/>
</dbReference>
<feature type="domain" description="Xaa-Pro dipeptidyl-peptidase-like" evidence="3">
    <location>
        <begin position="74"/>
        <end position="353"/>
    </location>
</feature>
<dbReference type="RefSeq" id="WP_171100464.1">
    <property type="nucleotide sequence ID" value="NZ_CP053084.1"/>
</dbReference>
<dbReference type="InterPro" id="IPR029058">
    <property type="entry name" value="AB_hydrolase_fold"/>
</dbReference>
<evidence type="ECO:0000256" key="1">
    <source>
        <dbReference type="ARBA" id="ARBA00022801"/>
    </source>
</evidence>
<feature type="region of interest" description="Disordered" evidence="2">
    <location>
        <begin position="27"/>
        <end position="48"/>
    </location>
</feature>
<gene>
    <name evidence="4" type="ORF">HKT17_12450</name>
</gene>
<dbReference type="SUPFAM" id="SSF53474">
    <property type="entry name" value="alpha/beta-Hydrolases"/>
    <property type="match status" value="1"/>
</dbReference>
<evidence type="ECO:0000313" key="4">
    <source>
        <dbReference type="EMBL" id="QJR30447.1"/>
    </source>
</evidence>
<dbReference type="Gene3D" id="3.40.50.1820">
    <property type="entry name" value="alpha/beta hydrolase"/>
    <property type="match status" value="1"/>
</dbReference>
<dbReference type="EMBL" id="CP053084">
    <property type="protein sequence ID" value="QJR30447.1"/>
    <property type="molecule type" value="Genomic_DNA"/>
</dbReference>
<name>A0ABX6N7N3_9BURK</name>
<reference evidence="4 5" key="1">
    <citation type="submission" date="2020-05" db="EMBL/GenBank/DDBJ databases">
        <title>Compete genome of Limnobacter sp. SAORIC-580.</title>
        <authorList>
            <person name="Song J."/>
            <person name="Cho J.-C."/>
        </authorList>
    </citation>
    <scope>NUCLEOTIDE SEQUENCE [LARGE SCALE GENOMIC DNA]</scope>
    <source>
        <strain evidence="4 5">SAORIC-580</strain>
    </source>
</reference>
<dbReference type="PANTHER" id="PTHR22946">
    <property type="entry name" value="DIENELACTONE HYDROLASE DOMAIN-CONTAINING PROTEIN-RELATED"/>
    <property type="match status" value="1"/>
</dbReference>
<dbReference type="PANTHER" id="PTHR22946:SF9">
    <property type="entry name" value="POLYKETIDE TRANSFERASE AF380"/>
    <property type="match status" value="1"/>
</dbReference>
<evidence type="ECO:0000313" key="5">
    <source>
        <dbReference type="Proteomes" id="UP000501130"/>
    </source>
</evidence>
<dbReference type="Pfam" id="PF02129">
    <property type="entry name" value="Peptidase_S15"/>
    <property type="match status" value="1"/>
</dbReference>
<dbReference type="PROSITE" id="PS51257">
    <property type="entry name" value="PROKAR_LIPOPROTEIN"/>
    <property type="match status" value="1"/>
</dbReference>
<keyword evidence="5" id="KW-1185">Reference proteome</keyword>
<keyword evidence="1" id="KW-0378">Hydrolase</keyword>
<organism evidence="4 5">
    <name type="scientific">Limnobacter profundi</name>
    <dbReference type="NCBI Taxonomy" id="2732163"/>
    <lineage>
        <taxon>Bacteria</taxon>
        <taxon>Pseudomonadati</taxon>
        <taxon>Pseudomonadota</taxon>
        <taxon>Betaproteobacteria</taxon>
        <taxon>Burkholderiales</taxon>
        <taxon>Burkholderiaceae</taxon>
        <taxon>Limnobacter</taxon>
    </lineage>
</organism>